<organism evidence="1 2">
    <name type="scientific">Hypoxylon rubiginosum</name>
    <dbReference type="NCBI Taxonomy" id="110542"/>
    <lineage>
        <taxon>Eukaryota</taxon>
        <taxon>Fungi</taxon>
        <taxon>Dikarya</taxon>
        <taxon>Ascomycota</taxon>
        <taxon>Pezizomycotina</taxon>
        <taxon>Sordariomycetes</taxon>
        <taxon>Xylariomycetidae</taxon>
        <taxon>Xylariales</taxon>
        <taxon>Hypoxylaceae</taxon>
        <taxon>Hypoxylon</taxon>
    </lineage>
</organism>
<accession>A0ACB9Z2D9</accession>
<gene>
    <name evidence="1" type="ORF">F4820DRAFT_447643</name>
</gene>
<reference evidence="1 2" key="1">
    <citation type="journal article" date="2022" name="New Phytol.">
        <title>Ecological generalism drives hyperdiversity of secondary metabolite gene clusters in xylarialean endophytes.</title>
        <authorList>
            <person name="Franco M.E.E."/>
            <person name="Wisecaver J.H."/>
            <person name="Arnold A.E."/>
            <person name="Ju Y.M."/>
            <person name="Slot J.C."/>
            <person name="Ahrendt S."/>
            <person name="Moore L.P."/>
            <person name="Eastman K.E."/>
            <person name="Scott K."/>
            <person name="Konkel Z."/>
            <person name="Mondo S.J."/>
            <person name="Kuo A."/>
            <person name="Hayes R.D."/>
            <person name="Haridas S."/>
            <person name="Andreopoulos B."/>
            <person name="Riley R."/>
            <person name="LaButti K."/>
            <person name="Pangilinan J."/>
            <person name="Lipzen A."/>
            <person name="Amirebrahimi M."/>
            <person name="Yan J."/>
            <person name="Adam C."/>
            <person name="Keymanesh K."/>
            <person name="Ng V."/>
            <person name="Louie K."/>
            <person name="Northen T."/>
            <person name="Drula E."/>
            <person name="Henrissat B."/>
            <person name="Hsieh H.M."/>
            <person name="Youens-Clark K."/>
            <person name="Lutzoni F."/>
            <person name="Miadlikowska J."/>
            <person name="Eastwood D.C."/>
            <person name="Hamelin R.C."/>
            <person name="Grigoriev I.V."/>
            <person name="U'Ren J.M."/>
        </authorList>
    </citation>
    <scope>NUCLEOTIDE SEQUENCE [LARGE SCALE GENOMIC DNA]</scope>
    <source>
        <strain evidence="1 2">CBS 119005</strain>
    </source>
</reference>
<comment type="caution">
    <text evidence="1">The sequence shown here is derived from an EMBL/GenBank/DDBJ whole genome shotgun (WGS) entry which is preliminary data.</text>
</comment>
<evidence type="ECO:0000313" key="2">
    <source>
        <dbReference type="Proteomes" id="UP001497700"/>
    </source>
</evidence>
<dbReference type="Proteomes" id="UP001497700">
    <property type="component" value="Unassembled WGS sequence"/>
</dbReference>
<name>A0ACB9Z2D9_9PEZI</name>
<keyword evidence="2" id="KW-1185">Reference proteome</keyword>
<proteinExistence type="predicted"/>
<dbReference type="EMBL" id="MU393466">
    <property type="protein sequence ID" value="KAI4865870.1"/>
    <property type="molecule type" value="Genomic_DNA"/>
</dbReference>
<protein>
    <submittedName>
        <fullName evidence="1">Uncharacterized protein</fullName>
    </submittedName>
</protein>
<sequence>MASSSYVPAFPSDYAVDEKVKGYIANFYATSDDRSKNEEWVDYFLPDAMVIVGDKSAKGTEEIRRLRHGMWEQVESRRHKPEKVFPGSFGGVGGGGGEGVAAEYMLHGSLDLVMKSGEQQAVSWAGRAVLRDVDGKLKYQLYQVYLHKKPT</sequence>
<evidence type="ECO:0000313" key="1">
    <source>
        <dbReference type="EMBL" id="KAI4865870.1"/>
    </source>
</evidence>